<sequence>MAIDLFSESSCMSPRLSFSHDLSLSDILPIEHRPVRSNSAGPHSSFDFDFVPIDQEPLSADEIFYDGKLLPTDIKKKTTAAYSTSSSSTARKGRCSIAGESSPRNKQGGGEAEEKPSLGSGSKSFWRFKRSTSLNCGSGHGRSLGLCPLPLLSRSNSTGSAPSVKNSTFSKETGDGSSQASNASKKQSLKSGSGSVSSSPLKPAQAPGPTSFNGGYQKPPLRKGNGMKVNPVLNVPAGNLFGLNSVFFGGRDKGKRK</sequence>
<name>A0AAN7PPI3_9MYRT</name>
<evidence type="ECO:0000256" key="1">
    <source>
        <dbReference type="SAM" id="MobiDB-lite"/>
    </source>
</evidence>
<comment type="caution">
    <text evidence="2">The sequence shown here is derived from an EMBL/GenBank/DDBJ whole genome shotgun (WGS) entry which is preliminary data.</text>
</comment>
<dbReference type="EMBL" id="JAXIOK010000016">
    <property type="protein sequence ID" value="KAK4751834.1"/>
    <property type="molecule type" value="Genomic_DNA"/>
</dbReference>
<dbReference type="PANTHER" id="PTHR36757:SF1">
    <property type="entry name" value="GENOME ASSEMBLY, CHROMOSOME: A04"/>
    <property type="match status" value="1"/>
</dbReference>
<dbReference type="PANTHER" id="PTHR36757">
    <property type="entry name" value="BNAANNG22500D PROTEIN"/>
    <property type="match status" value="1"/>
</dbReference>
<feature type="region of interest" description="Disordered" evidence="1">
    <location>
        <begin position="92"/>
        <end position="124"/>
    </location>
</feature>
<dbReference type="Proteomes" id="UP001345219">
    <property type="component" value="Chromosome 16"/>
</dbReference>
<feature type="compositionally biased region" description="Low complexity" evidence="1">
    <location>
        <begin position="177"/>
        <end position="203"/>
    </location>
</feature>
<feature type="compositionally biased region" description="Polar residues" evidence="1">
    <location>
        <begin position="155"/>
        <end position="171"/>
    </location>
</feature>
<proteinExistence type="predicted"/>
<evidence type="ECO:0000313" key="3">
    <source>
        <dbReference type="Proteomes" id="UP001345219"/>
    </source>
</evidence>
<organism evidence="2 3">
    <name type="scientific">Trapa incisa</name>
    <dbReference type="NCBI Taxonomy" id="236973"/>
    <lineage>
        <taxon>Eukaryota</taxon>
        <taxon>Viridiplantae</taxon>
        <taxon>Streptophyta</taxon>
        <taxon>Embryophyta</taxon>
        <taxon>Tracheophyta</taxon>
        <taxon>Spermatophyta</taxon>
        <taxon>Magnoliopsida</taxon>
        <taxon>eudicotyledons</taxon>
        <taxon>Gunneridae</taxon>
        <taxon>Pentapetalae</taxon>
        <taxon>rosids</taxon>
        <taxon>malvids</taxon>
        <taxon>Myrtales</taxon>
        <taxon>Lythraceae</taxon>
        <taxon>Trapa</taxon>
    </lineage>
</organism>
<accession>A0AAN7PPI3</accession>
<reference evidence="2 3" key="1">
    <citation type="journal article" date="2023" name="Hortic Res">
        <title>Pangenome of water caltrop reveals structural variations and asymmetric subgenome divergence after allopolyploidization.</title>
        <authorList>
            <person name="Zhang X."/>
            <person name="Chen Y."/>
            <person name="Wang L."/>
            <person name="Yuan Y."/>
            <person name="Fang M."/>
            <person name="Shi L."/>
            <person name="Lu R."/>
            <person name="Comes H.P."/>
            <person name="Ma Y."/>
            <person name="Chen Y."/>
            <person name="Huang G."/>
            <person name="Zhou Y."/>
            <person name="Zheng Z."/>
            <person name="Qiu Y."/>
        </authorList>
    </citation>
    <scope>NUCLEOTIDE SEQUENCE [LARGE SCALE GENOMIC DNA]</scope>
    <source>
        <tissue evidence="2">Roots</tissue>
    </source>
</reference>
<gene>
    <name evidence="2" type="ORF">SAY87_020632</name>
</gene>
<feature type="region of interest" description="Disordered" evidence="1">
    <location>
        <begin position="155"/>
        <end position="231"/>
    </location>
</feature>
<keyword evidence="3" id="KW-1185">Reference proteome</keyword>
<dbReference type="AlphaFoldDB" id="A0AAN7PPI3"/>
<protein>
    <submittedName>
        <fullName evidence="2">Uncharacterized protein</fullName>
    </submittedName>
</protein>
<evidence type="ECO:0000313" key="2">
    <source>
        <dbReference type="EMBL" id="KAK4751834.1"/>
    </source>
</evidence>